<dbReference type="Gene3D" id="3.30.420.10">
    <property type="entry name" value="Ribonuclease H-like superfamily/Ribonuclease H"/>
    <property type="match status" value="1"/>
</dbReference>
<dbReference type="InterPro" id="IPR009061">
    <property type="entry name" value="DNA-bd_dom_put_sf"/>
</dbReference>
<evidence type="ECO:0000313" key="3">
    <source>
        <dbReference type="EMBL" id="MCE8004260.1"/>
    </source>
</evidence>
<dbReference type="GO" id="GO:0003677">
    <property type="term" value="F:DNA binding"/>
    <property type="evidence" value="ECO:0007669"/>
    <property type="project" value="UniProtKB-KW"/>
</dbReference>
<comment type="caution">
    <text evidence="3">The sequence shown here is derived from an EMBL/GenBank/DDBJ whole genome shotgun (WGS) entry which is preliminary data.</text>
</comment>
<dbReference type="Pfam" id="PF09039">
    <property type="entry name" value="HTH_Tnp_Mu_2"/>
    <property type="match status" value="1"/>
</dbReference>
<dbReference type="Gene3D" id="1.10.10.60">
    <property type="entry name" value="Homeodomain-like"/>
    <property type="match status" value="2"/>
</dbReference>
<dbReference type="Pfam" id="PF02316">
    <property type="entry name" value="HTH_Tnp_Mu_1"/>
    <property type="match status" value="1"/>
</dbReference>
<dbReference type="InterPro" id="IPR004189">
    <property type="entry name" value="Phage_Mu_transposase"/>
</dbReference>
<gene>
    <name evidence="3" type="ORF">HOP53_15585</name>
</gene>
<dbReference type="InterPro" id="IPR015126">
    <property type="entry name" value="Mu_I-gamma"/>
</dbReference>
<sequence>MTAQDQQWFTAQELAGLPGMPTSERAILDRGKAGEIERRKKQKGKGWEYSFSSLPVETQAALLKQQKPAPAPIPRPRNNAGPIDRESLWDSYERKPQSIKDEAARRLQALQGVERLVTGGAKKTDAIVQTAKVYGESRATMYRWMKLIKGADRSDWLALLAPGYTGRTATADCTDEAWEYFKAQYLRPEAPAIATCYEFTRQAAEQHGWKLPSLRTINRWVQEIPTTTRVLRREGEEAMMRLYPSQRRTVRDLHALYWLNGDGYMHNVFVKFPDGTVTRPKTWFWQDVYSRRIVGFRTDRTEHTDMIRLSLGDVLERFGIPEHITIDNTRAAANKWMTGGVRTRYRFKVKEDDPMGLLPQLGIQIHWTTVFNGKGHGQAKPVERTFGVGGLGEYADKRIEFKGAYTGPNVTAKPENYGETAIDFDEFCKVLADAIRHWNAKAGRNTEICAGRLSFTEAFDASYQRNADKIRRPTAAQRRMWLLTAEAVTVHQDGAVALGIGKGASGRNRYSCDALIDYIGRKVVVRFDPDRLHETVHVYQIDGRYIGEAECIHAVGFGDSRAAREWARNRTQRSKAAKAQAEAEQRMTDLQVAEYLPEPTPEDTAPLQTDVVRGSFGERKRAVGSDLPPESGDDEERVAERYGFDAVIGTALEHWKKQGL</sequence>
<dbReference type="Proteomes" id="UP001320168">
    <property type="component" value="Unassembled WGS sequence"/>
</dbReference>
<evidence type="ECO:0000256" key="1">
    <source>
        <dbReference type="SAM" id="MobiDB-lite"/>
    </source>
</evidence>
<dbReference type="RefSeq" id="WP_234270890.1">
    <property type="nucleotide sequence ID" value="NZ_JABFTX010000003.1"/>
</dbReference>
<dbReference type="Gene3D" id="2.30.30.130">
    <property type="entry name" value="Transposase, Mu, C-terminal"/>
    <property type="match status" value="1"/>
</dbReference>
<keyword evidence="3" id="KW-0238">DNA-binding</keyword>
<dbReference type="Pfam" id="PF09299">
    <property type="entry name" value="Mu-transpos_C"/>
    <property type="match status" value="1"/>
</dbReference>
<protein>
    <submittedName>
        <fullName evidence="3">DNA-binding protein</fullName>
    </submittedName>
</protein>
<dbReference type="SUPFAM" id="SSF46955">
    <property type="entry name" value="Putative DNA-binding domain"/>
    <property type="match status" value="1"/>
</dbReference>
<dbReference type="SUPFAM" id="SSF53098">
    <property type="entry name" value="Ribonuclease H-like"/>
    <property type="match status" value="1"/>
</dbReference>
<dbReference type="InterPro" id="IPR036397">
    <property type="entry name" value="RNaseH_sf"/>
</dbReference>
<dbReference type="InterPro" id="IPR009057">
    <property type="entry name" value="Homeodomain-like_sf"/>
</dbReference>
<feature type="region of interest" description="Disordered" evidence="1">
    <location>
        <begin position="64"/>
        <end position="90"/>
    </location>
</feature>
<feature type="domain" description="HTH Mu-type" evidence="2">
    <location>
        <begin position="5"/>
        <end position="70"/>
    </location>
</feature>
<accession>A0ABS9A8A5</accession>
<dbReference type="Gene3D" id="1.10.10.10">
    <property type="entry name" value="Winged helix-like DNA-binding domain superfamily/Winged helix DNA-binding domain"/>
    <property type="match status" value="1"/>
</dbReference>
<dbReference type="EMBL" id="JABFTX010000003">
    <property type="protein sequence ID" value="MCE8004260.1"/>
    <property type="molecule type" value="Genomic_DNA"/>
</dbReference>
<dbReference type="InterPro" id="IPR003314">
    <property type="entry name" value="Mu-type_HTH"/>
</dbReference>
<dbReference type="InterPro" id="IPR036388">
    <property type="entry name" value="WH-like_DNA-bd_sf"/>
</dbReference>
<evidence type="ECO:0000259" key="2">
    <source>
        <dbReference type="PROSITE" id="PS51702"/>
    </source>
</evidence>
<dbReference type="SUPFAM" id="SSF46689">
    <property type="entry name" value="Homeodomain-like"/>
    <property type="match status" value="2"/>
</dbReference>
<dbReference type="Pfam" id="PF02914">
    <property type="entry name" value="DDE_2"/>
    <property type="match status" value="1"/>
</dbReference>
<keyword evidence="4" id="KW-1185">Reference proteome</keyword>
<organism evidence="3 4">
    <name type="scientific">Billgrantia ethanolica</name>
    <dbReference type="NCBI Taxonomy" id="2733486"/>
    <lineage>
        <taxon>Bacteria</taxon>
        <taxon>Pseudomonadati</taxon>
        <taxon>Pseudomonadota</taxon>
        <taxon>Gammaproteobacteria</taxon>
        <taxon>Oceanospirillales</taxon>
        <taxon>Halomonadaceae</taxon>
        <taxon>Billgrantia</taxon>
    </lineage>
</organism>
<dbReference type="InterPro" id="IPR009004">
    <property type="entry name" value="Transposase_Mu_C"/>
</dbReference>
<name>A0ABS9A8A5_9GAMM</name>
<dbReference type="Gene3D" id="6.10.250.2550">
    <property type="match status" value="1"/>
</dbReference>
<reference evidence="3 4" key="1">
    <citation type="journal article" date="2021" name="Front. Microbiol.">
        <title>Aerobic Denitrification and Heterotrophic Sulfur Oxidation in the Genus Halomonas Revealed by Six Novel Species Characterizations and Genome-Based Analysis.</title>
        <authorList>
            <person name="Wang L."/>
            <person name="Shao Z."/>
        </authorList>
    </citation>
    <scope>NUCLEOTIDE SEQUENCE [LARGE SCALE GENOMIC DNA]</scope>
    <source>
        <strain evidence="3 4">MCCC 1A11081</strain>
    </source>
</reference>
<dbReference type="InterPro" id="IPR012337">
    <property type="entry name" value="RNaseH-like_sf"/>
</dbReference>
<proteinExistence type="predicted"/>
<dbReference type="PROSITE" id="PS51702">
    <property type="entry name" value="HTH_MU"/>
    <property type="match status" value="1"/>
</dbReference>
<dbReference type="InterPro" id="IPR015378">
    <property type="entry name" value="Transposase-like_Mu_C"/>
</dbReference>
<evidence type="ECO:0000313" key="4">
    <source>
        <dbReference type="Proteomes" id="UP001320168"/>
    </source>
</evidence>
<dbReference type="SUPFAM" id="SSF50610">
    <property type="entry name" value="mu transposase, C-terminal domain"/>
    <property type="match status" value="1"/>
</dbReference>